<dbReference type="AlphaFoldDB" id="A0A8D8U346"/>
<proteinExistence type="predicted"/>
<organism evidence="1">
    <name type="scientific">Cacopsylla melanoneura</name>
    <dbReference type="NCBI Taxonomy" id="428564"/>
    <lineage>
        <taxon>Eukaryota</taxon>
        <taxon>Metazoa</taxon>
        <taxon>Ecdysozoa</taxon>
        <taxon>Arthropoda</taxon>
        <taxon>Hexapoda</taxon>
        <taxon>Insecta</taxon>
        <taxon>Pterygota</taxon>
        <taxon>Neoptera</taxon>
        <taxon>Paraneoptera</taxon>
        <taxon>Hemiptera</taxon>
        <taxon>Sternorrhyncha</taxon>
        <taxon>Psylloidea</taxon>
        <taxon>Psyllidae</taxon>
        <taxon>Psyllinae</taxon>
        <taxon>Cacopsylla</taxon>
    </lineage>
</organism>
<evidence type="ECO:0000313" key="1">
    <source>
        <dbReference type="EMBL" id="CAG6699846.1"/>
    </source>
</evidence>
<sequence length="112" mass="12303">MKSNHSRSQNEIDGTKTRVRPIRFSLSLSPSDPGGRGYFFYLLLGGHGSSLGSNPLLVLQSVLTVNCIRFSLCGVLNVGLVEKVLNTQQDLFDGNGGLPIFLFIQQRQTHRA</sequence>
<reference evidence="1" key="1">
    <citation type="submission" date="2021-05" db="EMBL/GenBank/DDBJ databases">
        <authorList>
            <person name="Alioto T."/>
            <person name="Alioto T."/>
            <person name="Gomez Garrido J."/>
        </authorList>
    </citation>
    <scope>NUCLEOTIDE SEQUENCE</scope>
</reference>
<dbReference type="EMBL" id="HBUF01339153">
    <property type="protein sequence ID" value="CAG6699853.1"/>
    <property type="molecule type" value="Transcribed_RNA"/>
</dbReference>
<accession>A0A8D8U346</accession>
<protein>
    <submittedName>
        <fullName evidence="1">Uncharacterized protein</fullName>
    </submittedName>
</protein>
<name>A0A8D8U346_9HEMI</name>
<dbReference type="EMBL" id="HBUF01339149">
    <property type="protein sequence ID" value="CAG6699846.1"/>
    <property type="molecule type" value="Transcribed_RNA"/>
</dbReference>